<dbReference type="CDD" id="cd05471">
    <property type="entry name" value="pepsin_like"/>
    <property type="match status" value="1"/>
</dbReference>
<evidence type="ECO:0000313" key="8">
    <source>
        <dbReference type="Proteomes" id="UP000659654"/>
    </source>
</evidence>
<dbReference type="Gene3D" id="2.40.70.10">
    <property type="entry name" value="Acid Proteases"/>
    <property type="match status" value="2"/>
</dbReference>
<protein>
    <submittedName>
        <fullName evidence="6">(pine wood nematode) hypothetical protein</fullName>
    </submittedName>
    <submittedName>
        <fullName evidence="9">Peptidase A1 domain-containing protein</fullName>
    </submittedName>
</protein>
<dbReference type="Proteomes" id="UP000095284">
    <property type="component" value="Unplaced"/>
</dbReference>
<feature type="active site" evidence="2">
    <location>
        <position position="298"/>
    </location>
</feature>
<dbReference type="Proteomes" id="UP000582659">
    <property type="component" value="Unassembled WGS sequence"/>
</dbReference>
<keyword evidence="3" id="KW-1015">Disulfide bond</keyword>
<gene>
    <name evidence="6" type="ORF">BXYJ_LOCUS5555</name>
</gene>
<dbReference type="InterPro" id="IPR001461">
    <property type="entry name" value="Aspartic_peptidase_A1"/>
</dbReference>
<name>A0A1I7SE39_BURXY</name>
<dbReference type="InterPro" id="IPR021109">
    <property type="entry name" value="Peptidase_aspartic_dom_sf"/>
</dbReference>
<dbReference type="WBParaSite" id="BXY_1129700.1">
    <property type="protein sequence ID" value="BXY_1129700.1"/>
    <property type="gene ID" value="BXY_1129700"/>
</dbReference>
<dbReference type="PRINTS" id="PR00792">
    <property type="entry name" value="PEPSIN"/>
</dbReference>
<keyword evidence="4" id="KW-0732">Signal</keyword>
<dbReference type="InterPro" id="IPR034164">
    <property type="entry name" value="Pepsin-like_dom"/>
</dbReference>
<dbReference type="EMBL" id="CAJFDI010000003">
    <property type="protein sequence ID" value="CAD5219191.1"/>
    <property type="molecule type" value="Genomic_DNA"/>
</dbReference>
<organism evidence="7 9">
    <name type="scientific">Bursaphelenchus xylophilus</name>
    <name type="common">Pinewood nematode worm</name>
    <name type="synonym">Aphelenchoides xylophilus</name>
    <dbReference type="NCBI Taxonomy" id="6326"/>
    <lineage>
        <taxon>Eukaryota</taxon>
        <taxon>Metazoa</taxon>
        <taxon>Ecdysozoa</taxon>
        <taxon>Nematoda</taxon>
        <taxon>Chromadorea</taxon>
        <taxon>Rhabditida</taxon>
        <taxon>Tylenchina</taxon>
        <taxon>Tylenchomorpha</taxon>
        <taxon>Aphelenchoidea</taxon>
        <taxon>Aphelenchoididae</taxon>
        <taxon>Bursaphelenchus</taxon>
    </lineage>
</organism>
<dbReference type="GO" id="GO:0006508">
    <property type="term" value="P:proteolysis"/>
    <property type="evidence" value="ECO:0007669"/>
    <property type="project" value="InterPro"/>
</dbReference>
<dbReference type="eggNOG" id="KOG1339">
    <property type="taxonomic scope" value="Eukaryota"/>
</dbReference>
<dbReference type="InterPro" id="IPR033121">
    <property type="entry name" value="PEPTIDASE_A1"/>
</dbReference>
<accession>A0A1I7SE39</accession>
<dbReference type="EMBL" id="CAJFCV020000003">
    <property type="protein sequence ID" value="CAG9104227.1"/>
    <property type="molecule type" value="Genomic_DNA"/>
</dbReference>
<keyword evidence="8" id="KW-1185">Reference proteome</keyword>
<comment type="similarity">
    <text evidence="1">Belongs to the peptidase A1 family.</text>
</comment>
<proteinExistence type="inferred from homology"/>
<dbReference type="PANTHER" id="PTHR47966:SF51">
    <property type="entry name" value="BETA-SITE APP-CLEAVING ENZYME, ISOFORM A-RELATED"/>
    <property type="match status" value="1"/>
</dbReference>
<feature type="active site" evidence="2">
    <location>
        <position position="70"/>
    </location>
</feature>
<feature type="chain" id="PRO_5035360000" evidence="4">
    <location>
        <begin position="17"/>
        <end position="406"/>
    </location>
</feature>
<reference evidence="6" key="2">
    <citation type="submission" date="2020-09" db="EMBL/GenBank/DDBJ databases">
        <authorList>
            <person name="Kikuchi T."/>
        </authorList>
    </citation>
    <scope>NUCLEOTIDE SEQUENCE</scope>
    <source>
        <strain evidence="6">Ka4C1</strain>
    </source>
</reference>
<dbReference type="Pfam" id="PF00026">
    <property type="entry name" value="Asp"/>
    <property type="match status" value="2"/>
</dbReference>
<dbReference type="SMR" id="A0A1I7SE39"/>
<dbReference type="SUPFAM" id="SSF50630">
    <property type="entry name" value="Acid proteases"/>
    <property type="match status" value="1"/>
</dbReference>
<dbReference type="PROSITE" id="PS51767">
    <property type="entry name" value="PEPTIDASE_A1"/>
    <property type="match status" value="1"/>
</dbReference>
<evidence type="ECO:0000259" key="5">
    <source>
        <dbReference type="PROSITE" id="PS51767"/>
    </source>
</evidence>
<reference evidence="9" key="1">
    <citation type="submission" date="2016-11" db="UniProtKB">
        <authorList>
            <consortium name="WormBaseParasite"/>
        </authorList>
    </citation>
    <scope>IDENTIFICATION</scope>
</reference>
<evidence type="ECO:0000313" key="7">
    <source>
        <dbReference type="Proteomes" id="UP000095284"/>
    </source>
</evidence>
<feature type="signal peptide" evidence="4">
    <location>
        <begin position="1"/>
        <end position="16"/>
    </location>
</feature>
<evidence type="ECO:0000256" key="2">
    <source>
        <dbReference type="PIRSR" id="PIRSR601461-1"/>
    </source>
</evidence>
<dbReference type="PANTHER" id="PTHR47966">
    <property type="entry name" value="BETA-SITE APP-CLEAVING ENZYME, ISOFORM A-RELATED"/>
    <property type="match status" value="1"/>
</dbReference>
<dbReference type="Proteomes" id="UP000659654">
    <property type="component" value="Unassembled WGS sequence"/>
</dbReference>
<evidence type="ECO:0000256" key="4">
    <source>
        <dbReference type="SAM" id="SignalP"/>
    </source>
</evidence>
<evidence type="ECO:0000313" key="9">
    <source>
        <dbReference type="WBParaSite" id="BXY_1129700.1"/>
    </source>
</evidence>
<dbReference type="OrthoDB" id="771136at2759"/>
<evidence type="ECO:0000256" key="1">
    <source>
        <dbReference type="ARBA" id="ARBA00007447"/>
    </source>
</evidence>
<evidence type="ECO:0000313" key="6">
    <source>
        <dbReference type="EMBL" id="CAD5219191.1"/>
    </source>
</evidence>
<evidence type="ECO:0000256" key="3">
    <source>
        <dbReference type="PIRSR" id="PIRSR601461-2"/>
    </source>
</evidence>
<dbReference type="GO" id="GO:0005764">
    <property type="term" value="C:lysosome"/>
    <property type="evidence" value="ECO:0007669"/>
    <property type="project" value="TreeGrafter"/>
</dbReference>
<feature type="disulfide bond" evidence="3">
    <location>
        <begin position="331"/>
        <end position="366"/>
    </location>
</feature>
<feature type="domain" description="Peptidase A1" evidence="5">
    <location>
        <begin position="52"/>
        <end position="405"/>
    </location>
</feature>
<dbReference type="AlphaFoldDB" id="A0A1I7SE39"/>
<dbReference type="GO" id="GO:0004190">
    <property type="term" value="F:aspartic-type endopeptidase activity"/>
    <property type="evidence" value="ECO:0007669"/>
    <property type="project" value="InterPro"/>
</dbReference>
<sequence>MLSMFLIVCLLGSALADVYRIGLNKEVKVLRKETEANANGQRVDYVALDHVYIGTVSLGTPLQDVNVAFDTESGIFWVPDNKCACDVDCLNEQLCFDMCSSHCCSKGGGNSTLFEDDGNNTAPVGVCTHKNVYNPKESNTYISRRTSTVEPFLNKKITINLAYETFRFGPHHAGGFTMNYLQFGHASDLPEAYEDAQFDGVFGLGRVGPRGSKAPIKQLADKRVISNPVVTLSLKDGKDSKDVYDGVLTVGQIDETYCELGPSKFLPVASANKWNFRVFKAQLGTKTLQDLTWTARIDPSWPFITIPQKVWEQVVKTAVTEDRAGHYTGSCGTLRSIFSTISIYMGNEVQATPYTRVLVEYSTGLCELLVQPAGKDTDQWVLGTPFLTNRCLALDYNGRIGIGKFP</sequence>